<keyword evidence="4" id="KW-1015">Disulfide bond</keyword>
<dbReference type="SUPFAM" id="SSF54277">
    <property type="entry name" value="CAD &amp; PB1 domains"/>
    <property type="match status" value="1"/>
</dbReference>
<keyword evidence="9" id="KW-1133">Transmembrane helix</keyword>
<reference evidence="13" key="1">
    <citation type="submission" date="2023-07" db="EMBL/GenBank/DDBJ databases">
        <title>A chromosome-level genome assembly of Lolium multiflorum.</title>
        <authorList>
            <person name="Chen Y."/>
            <person name="Copetti D."/>
            <person name="Kolliker R."/>
            <person name="Studer B."/>
        </authorList>
    </citation>
    <scope>NUCLEOTIDE SEQUENCE</scope>
    <source>
        <strain evidence="13">02402/16</strain>
        <tissue evidence="13">Leaf</tissue>
    </source>
</reference>
<keyword evidence="9" id="KW-0812">Transmembrane</keyword>
<dbReference type="Gene3D" id="3.30.200.20">
    <property type="entry name" value="Phosphorylase Kinase, domain 1"/>
    <property type="match status" value="1"/>
</dbReference>
<dbReference type="SMART" id="SM00108">
    <property type="entry name" value="B_lectin"/>
    <property type="match status" value="1"/>
</dbReference>
<feature type="compositionally biased region" description="Polar residues" evidence="8">
    <location>
        <begin position="770"/>
        <end position="785"/>
    </location>
</feature>
<name>A0AAD8TJL4_LOLMU</name>
<evidence type="ECO:0000256" key="2">
    <source>
        <dbReference type="ARBA" id="ARBA00012513"/>
    </source>
</evidence>
<dbReference type="InterPro" id="IPR001480">
    <property type="entry name" value="Bulb-type_lectin_dom"/>
</dbReference>
<dbReference type="InterPro" id="IPR001245">
    <property type="entry name" value="Ser-Thr/Tyr_kinase_cat_dom"/>
</dbReference>
<dbReference type="CDD" id="cd00028">
    <property type="entry name" value="B_lectin"/>
    <property type="match status" value="1"/>
</dbReference>
<feature type="chain" id="PRO_5042171695" description="non-specific serine/threonine protein kinase" evidence="10">
    <location>
        <begin position="20"/>
        <end position="879"/>
    </location>
</feature>
<sequence length="879" mass="97634">MPLLLLVFTLLFHHQHIAATSSATTDTISVGQPLGSSDKLISGNGRYALVFFETGSESNWYMGIWFNTVPKLTPAWVANRDNPVKNTTLLQLAVFHDGNLVILDKSKNSIIWSTGANITTNDTIVVLLDSGNLILHNPSNPSDIMWQSFDYPTDTFFPGAKLGWDKATGLNRRLVSWKNSVNPATGTYSEELDPSGVDQYLLTALNSPMPYWSSGAWNGQYFALMPETSNRLLVNFTFINNDQEKYFMYTLDDETMVIRNYLDMSGQAKAYMWLESSQKWVPMFAQPKACDVYAICGPFTVCNDNTMPACNCMKSFTVRSPKDWELDDRTSGCTANAPLECSSNRSTSSADRFYSMPCVGLPQNAQRVQVASSATECAQVCQSDCSCTAYSFGNSGCSIWHNDLLNVRQQECNGISSTDGEILYLRLSTKETLTHKANRRGLIVGTSFVVAALGLLALVLLLVFWKNKTMFSGGILNNAQGFDGITVFGYTDLQRATKHFSEKLGGGSFGSVFKGSLSDSTTIAVKRLDHAYQGEKQFRAEVSSIGIIHHINLVRPNYPCSRHTATHRSAARTTIRAPAGTTCAATTCDATTCAAARPSRVDPFSTASRSTCSAPTPLQLSRSFRHCALHLLDGMASGSDDLGEAGVGPETRRVHDWVPEGMELRFAFLVNIRRERFIVDAKDQKKFQGGFDYRLPMDCNWSFRQFGEVICGPYPWGMHDEVEFKYYDGGIDWVKVSNDEELSTMFAKHKEKEQFHVRLQNDVVVPAVGTSRTDSCRRNGSSSQNSSVRGASVSARRRGGSSNMGTGSRVPREVEPEYIDDEERLYSDVVQNLRRPCRAENRDECDNEAFVIDDEEVEDEDLPAIEWDPANSQMEEAYI</sequence>
<dbReference type="GO" id="GO:0048544">
    <property type="term" value="P:recognition of pollen"/>
    <property type="evidence" value="ECO:0007669"/>
    <property type="project" value="InterPro"/>
</dbReference>
<feature type="transmembrane region" description="Helical" evidence="9">
    <location>
        <begin position="442"/>
        <end position="465"/>
    </location>
</feature>
<dbReference type="InterPro" id="IPR036426">
    <property type="entry name" value="Bulb-type_lectin_dom_sf"/>
</dbReference>
<dbReference type="GO" id="GO:0004674">
    <property type="term" value="F:protein serine/threonine kinase activity"/>
    <property type="evidence" value="ECO:0007669"/>
    <property type="project" value="UniProtKB-EC"/>
</dbReference>
<dbReference type="Gene3D" id="2.90.10.10">
    <property type="entry name" value="Bulb-type lectin domain"/>
    <property type="match status" value="1"/>
</dbReference>
<dbReference type="EC" id="2.7.11.1" evidence="2"/>
<dbReference type="SMART" id="SM00473">
    <property type="entry name" value="PAN_AP"/>
    <property type="match status" value="1"/>
</dbReference>
<dbReference type="GO" id="GO:0051707">
    <property type="term" value="P:response to other organism"/>
    <property type="evidence" value="ECO:0007669"/>
    <property type="project" value="UniProtKB-ARBA"/>
</dbReference>
<keyword evidence="3 10" id="KW-0732">Signal</keyword>
<evidence type="ECO:0000256" key="8">
    <source>
        <dbReference type="SAM" id="MobiDB-lite"/>
    </source>
</evidence>
<proteinExistence type="predicted"/>
<keyword evidence="9" id="KW-0472">Membrane</keyword>
<dbReference type="PANTHER" id="PTHR32444">
    <property type="entry name" value="BULB-TYPE LECTIN DOMAIN-CONTAINING PROTEIN"/>
    <property type="match status" value="1"/>
</dbReference>
<dbReference type="GO" id="GO:0016020">
    <property type="term" value="C:membrane"/>
    <property type="evidence" value="ECO:0007669"/>
    <property type="project" value="UniProtKB-SubCell"/>
</dbReference>
<evidence type="ECO:0000313" key="13">
    <source>
        <dbReference type="EMBL" id="KAK1683037.1"/>
    </source>
</evidence>
<comment type="caution">
    <text evidence="13">The sequence shown here is derived from an EMBL/GenBank/DDBJ whole genome shotgun (WGS) entry which is preliminary data.</text>
</comment>
<dbReference type="EMBL" id="JAUUTY010000002">
    <property type="protein sequence ID" value="KAK1683037.1"/>
    <property type="molecule type" value="Genomic_DNA"/>
</dbReference>
<dbReference type="Pfam" id="PF08276">
    <property type="entry name" value="PAN_2"/>
    <property type="match status" value="1"/>
</dbReference>
<evidence type="ECO:0000256" key="3">
    <source>
        <dbReference type="ARBA" id="ARBA00022729"/>
    </source>
</evidence>
<protein>
    <recommendedName>
        <fullName evidence="2">non-specific serine/threonine protein kinase</fullName>
        <ecNumber evidence="2">2.7.11.1</ecNumber>
    </recommendedName>
</protein>
<feature type="signal peptide" evidence="10">
    <location>
        <begin position="1"/>
        <end position="19"/>
    </location>
</feature>
<organism evidence="13 14">
    <name type="scientific">Lolium multiflorum</name>
    <name type="common">Italian ryegrass</name>
    <name type="synonym">Lolium perenne subsp. multiflorum</name>
    <dbReference type="NCBI Taxonomy" id="4521"/>
    <lineage>
        <taxon>Eukaryota</taxon>
        <taxon>Viridiplantae</taxon>
        <taxon>Streptophyta</taxon>
        <taxon>Embryophyta</taxon>
        <taxon>Tracheophyta</taxon>
        <taxon>Spermatophyta</taxon>
        <taxon>Magnoliopsida</taxon>
        <taxon>Liliopsida</taxon>
        <taxon>Poales</taxon>
        <taxon>Poaceae</taxon>
        <taxon>BOP clade</taxon>
        <taxon>Pooideae</taxon>
        <taxon>Poodae</taxon>
        <taxon>Poeae</taxon>
        <taxon>Poeae Chloroplast Group 2 (Poeae type)</taxon>
        <taxon>Loliodinae</taxon>
        <taxon>Loliinae</taxon>
        <taxon>Lolium</taxon>
    </lineage>
</organism>
<evidence type="ECO:0000256" key="1">
    <source>
        <dbReference type="ARBA" id="ARBA00004479"/>
    </source>
</evidence>
<evidence type="ECO:0000259" key="12">
    <source>
        <dbReference type="PROSITE" id="PS50948"/>
    </source>
</evidence>
<accession>A0AAD8TJL4</accession>
<dbReference type="Pfam" id="PF01453">
    <property type="entry name" value="B_lectin"/>
    <property type="match status" value="1"/>
</dbReference>
<evidence type="ECO:0000259" key="11">
    <source>
        <dbReference type="PROSITE" id="PS50927"/>
    </source>
</evidence>
<gene>
    <name evidence="13" type="ORF">QYE76_043885</name>
</gene>
<dbReference type="Proteomes" id="UP001231189">
    <property type="component" value="Unassembled WGS sequence"/>
</dbReference>
<evidence type="ECO:0000256" key="5">
    <source>
        <dbReference type="ARBA" id="ARBA00023170"/>
    </source>
</evidence>
<evidence type="ECO:0000256" key="7">
    <source>
        <dbReference type="ARBA" id="ARBA00048679"/>
    </source>
</evidence>
<dbReference type="Pfam" id="PF07714">
    <property type="entry name" value="PK_Tyr_Ser-Thr"/>
    <property type="match status" value="1"/>
</dbReference>
<dbReference type="CDD" id="cd01098">
    <property type="entry name" value="PAN_AP_plant"/>
    <property type="match status" value="1"/>
</dbReference>
<feature type="region of interest" description="Disordered" evidence="8">
    <location>
        <begin position="770"/>
        <end position="813"/>
    </location>
</feature>
<dbReference type="InterPro" id="IPR003609">
    <property type="entry name" value="Pan_app"/>
</dbReference>
<evidence type="ECO:0000256" key="9">
    <source>
        <dbReference type="SAM" id="Phobius"/>
    </source>
</evidence>
<dbReference type="SUPFAM" id="SSF51110">
    <property type="entry name" value="alpha-D-mannose-specific plant lectins"/>
    <property type="match status" value="1"/>
</dbReference>
<dbReference type="PROSITE" id="PS50927">
    <property type="entry name" value="BULB_LECTIN"/>
    <property type="match status" value="1"/>
</dbReference>
<evidence type="ECO:0000256" key="6">
    <source>
        <dbReference type="ARBA" id="ARBA00047899"/>
    </source>
</evidence>
<dbReference type="FunFam" id="2.90.10.10:FF:000002">
    <property type="entry name" value="Serine/threonine-protein kinase"/>
    <property type="match status" value="1"/>
</dbReference>
<feature type="domain" description="Apple" evidence="12">
    <location>
        <begin position="341"/>
        <end position="428"/>
    </location>
</feature>
<comment type="catalytic activity">
    <reaction evidence="6">
        <text>L-threonyl-[protein] + ATP = O-phospho-L-threonyl-[protein] + ADP + H(+)</text>
        <dbReference type="Rhea" id="RHEA:46608"/>
        <dbReference type="Rhea" id="RHEA-COMP:11060"/>
        <dbReference type="Rhea" id="RHEA-COMP:11605"/>
        <dbReference type="ChEBI" id="CHEBI:15378"/>
        <dbReference type="ChEBI" id="CHEBI:30013"/>
        <dbReference type="ChEBI" id="CHEBI:30616"/>
        <dbReference type="ChEBI" id="CHEBI:61977"/>
        <dbReference type="ChEBI" id="CHEBI:456216"/>
        <dbReference type="EC" id="2.7.11.1"/>
    </reaction>
</comment>
<dbReference type="InterPro" id="IPR000858">
    <property type="entry name" value="S_locus_glycoprot_dom"/>
</dbReference>
<comment type="catalytic activity">
    <reaction evidence="7">
        <text>L-seryl-[protein] + ATP = O-phospho-L-seryl-[protein] + ADP + H(+)</text>
        <dbReference type="Rhea" id="RHEA:17989"/>
        <dbReference type="Rhea" id="RHEA-COMP:9863"/>
        <dbReference type="Rhea" id="RHEA-COMP:11604"/>
        <dbReference type="ChEBI" id="CHEBI:15378"/>
        <dbReference type="ChEBI" id="CHEBI:29999"/>
        <dbReference type="ChEBI" id="CHEBI:30616"/>
        <dbReference type="ChEBI" id="CHEBI:83421"/>
        <dbReference type="ChEBI" id="CHEBI:456216"/>
        <dbReference type="EC" id="2.7.11.1"/>
    </reaction>
</comment>
<evidence type="ECO:0000256" key="10">
    <source>
        <dbReference type="SAM" id="SignalP"/>
    </source>
</evidence>
<dbReference type="PANTHER" id="PTHR32444:SF240">
    <property type="entry name" value="BULB-TYPE LECTIN DOMAIN-CONTAINING PROTEIN"/>
    <property type="match status" value="1"/>
</dbReference>
<comment type="subcellular location">
    <subcellularLocation>
        <location evidence="1">Membrane</location>
        <topology evidence="1">Single-pass type I membrane protein</topology>
    </subcellularLocation>
</comment>
<feature type="domain" description="Bulb-type lectin" evidence="11">
    <location>
        <begin position="25"/>
        <end position="148"/>
    </location>
</feature>
<dbReference type="Pfam" id="PF00954">
    <property type="entry name" value="S_locus_glycop"/>
    <property type="match status" value="1"/>
</dbReference>
<keyword evidence="5" id="KW-0675">Receptor</keyword>
<evidence type="ECO:0000256" key="4">
    <source>
        <dbReference type="ARBA" id="ARBA00023157"/>
    </source>
</evidence>
<dbReference type="PROSITE" id="PS50948">
    <property type="entry name" value="PAN"/>
    <property type="match status" value="1"/>
</dbReference>
<dbReference type="InterPro" id="IPR011009">
    <property type="entry name" value="Kinase-like_dom_sf"/>
</dbReference>
<dbReference type="SUPFAM" id="SSF56112">
    <property type="entry name" value="Protein kinase-like (PK-like)"/>
    <property type="match status" value="1"/>
</dbReference>
<dbReference type="AlphaFoldDB" id="A0AAD8TJL4"/>
<evidence type="ECO:0000313" key="14">
    <source>
        <dbReference type="Proteomes" id="UP001231189"/>
    </source>
</evidence>
<keyword evidence="14" id="KW-1185">Reference proteome</keyword>